<name>A0A174LRY2_9FIRM</name>
<dbReference type="InterPro" id="IPR000281">
    <property type="entry name" value="HTH_RpiR"/>
</dbReference>
<dbReference type="Gene3D" id="3.40.50.10490">
    <property type="entry name" value="Glucose-6-phosphate isomerase like protein, domain 1"/>
    <property type="match status" value="1"/>
</dbReference>
<dbReference type="InterPro" id="IPR009057">
    <property type="entry name" value="Homeodomain-like_sf"/>
</dbReference>
<sequence length="287" mass="32829">MNTDKIQNKFSLSYFNLMTSLLAVLNSNEDDDTNLVLARYLLEHFHELKNLSIYDVAEECYVSRSSIQRFAKLIGYESFTAMKQNAPITRQHMDAFVQYACHPEFDQFLRISMDDMMQDINEMFLAQNLDVLVKRIHDSEQVVILAADLSSYPAKVLQQGLAAIGKLIRIVTDAYPDTALLQNLKPEDLVIVTSTTGNYAIATLSDLQSVHTCKVLITLNHSEKFESCYDSVIYLSHKFHSSDRITEGIQNVYTRYGVSYFFDLLFNLYIEKVNTLPSSHPHSILIK</sequence>
<organism evidence="2 3">
    <name type="scientific">Hungatella hathewayi</name>
    <dbReference type="NCBI Taxonomy" id="154046"/>
    <lineage>
        <taxon>Bacteria</taxon>
        <taxon>Bacillati</taxon>
        <taxon>Bacillota</taxon>
        <taxon>Clostridia</taxon>
        <taxon>Lachnospirales</taxon>
        <taxon>Lachnospiraceae</taxon>
        <taxon>Hungatella</taxon>
    </lineage>
</organism>
<dbReference type="Pfam" id="PF01418">
    <property type="entry name" value="HTH_6"/>
    <property type="match status" value="1"/>
</dbReference>
<evidence type="ECO:0000259" key="1">
    <source>
        <dbReference type="PROSITE" id="PS51071"/>
    </source>
</evidence>
<dbReference type="GO" id="GO:0097367">
    <property type="term" value="F:carbohydrate derivative binding"/>
    <property type="evidence" value="ECO:0007669"/>
    <property type="project" value="InterPro"/>
</dbReference>
<dbReference type="PANTHER" id="PTHR30514:SF1">
    <property type="entry name" value="HTH-TYPE TRANSCRIPTIONAL REGULATOR HEXR-RELATED"/>
    <property type="match status" value="1"/>
</dbReference>
<accession>A0A174LRY2</accession>
<evidence type="ECO:0000313" key="3">
    <source>
        <dbReference type="Proteomes" id="UP000095651"/>
    </source>
</evidence>
<protein>
    <submittedName>
        <fullName evidence="2">RpiR family transcriptional regulator</fullName>
    </submittedName>
</protein>
<gene>
    <name evidence="2" type="ORF">ERS852407_05405</name>
</gene>
<dbReference type="GO" id="GO:1901135">
    <property type="term" value="P:carbohydrate derivative metabolic process"/>
    <property type="evidence" value="ECO:0007669"/>
    <property type="project" value="InterPro"/>
</dbReference>
<dbReference type="GO" id="GO:0003700">
    <property type="term" value="F:DNA-binding transcription factor activity"/>
    <property type="evidence" value="ECO:0007669"/>
    <property type="project" value="InterPro"/>
</dbReference>
<dbReference type="RefSeq" id="WP_055659893.1">
    <property type="nucleotide sequence ID" value="NZ_CABIXC010000022.1"/>
</dbReference>
<dbReference type="PROSITE" id="PS51071">
    <property type="entry name" value="HTH_RPIR"/>
    <property type="match status" value="1"/>
</dbReference>
<feature type="domain" description="HTH rpiR-type" evidence="1">
    <location>
        <begin position="17"/>
        <end position="93"/>
    </location>
</feature>
<dbReference type="InterPro" id="IPR047640">
    <property type="entry name" value="RpiR-like"/>
</dbReference>
<evidence type="ECO:0000313" key="2">
    <source>
        <dbReference type="EMBL" id="CUP24480.1"/>
    </source>
</evidence>
<dbReference type="AlphaFoldDB" id="A0A174LRY2"/>
<dbReference type="EMBL" id="CYZE01000022">
    <property type="protein sequence ID" value="CUP24480.1"/>
    <property type="molecule type" value="Genomic_DNA"/>
</dbReference>
<dbReference type="PANTHER" id="PTHR30514">
    <property type="entry name" value="GLUCOKINASE"/>
    <property type="match status" value="1"/>
</dbReference>
<reference evidence="2 3" key="1">
    <citation type="submission" date="2015-09" db="EMBL/GenBank/DDBJ databases">
        <authorList>
            <consortium name="Pathogen Informatics"/>
        </authorList>
    </citation>
    <scope>NUCLEOTIDE SEQUENCE [LARGE SCALE GENOMIC DNA]</scope>
    <source>
        <strain evidence="2 3">2789STDY5608850</strain>
    </source>
</reference>
<dbReference type="SUPFAM" id="SSF53697">
    <property type="entry name" value="SIS domain"/>
    <property type="match status" value="1"/>
</dbReference>
<dbReference type="SUPFAM" id="SSF46689">
    <property type="entry name" value="Homeodomain-like"/>
    <property type="match status" value="1"/>
</dbReference>
<dbReference type="Gene3D" id="1.10.10.10">
    <property type="entry name" value="Winged helix-like DNA-binding domain superfamily/Winged helix DNA-binding domain"/>
    <property type="match status" value="1"/>
</dbReference>
<proteinExistence type="predicted"/>
<dbReference type="InterPro" id="IPR046348">
    <property type="entry name" value="SIS_dom_sf"/>
</dbReference>
<dbReference type="InterPro" id="IPR036388">
    <property type="entry name" value="WH-like_DNA-bd_sf"/>
</dbReference>
<dbReference type="Proteomes" id="UP000095651">
    <property type="component" value="Unassembled WGS sequence"/>
</dbReference>
<dbReference type="GO" id="GO:0003677">
    <property type="term" value="F:DNA binding"/>
    <property type="evidence" value="ECO:0007669"/>
    <property type="project" value="InterPro"/>
</dbReference>